<dbReference type="EMBL" id="JACARV010000080">
    <property type="protein sequence ID" value="NWC83117.1"/>
    <property type="molecule type" value="Genomic_DNA"/>
</dbReference>
<protein>
    <submittedName>
        <fullName evidence="1">Uncharacterized protein</fullName>
    </submittedName>
</protein>
<evidence type="ECO:0000313" key="1">
    <source>
        <dbReference type="EMBL" id="NWC83117.1"/>
    </source>
</evidence>
<evidence type="ECO:0000313" key="2">
    <source>
        <dbReference type="Proteomes" id="UP000542695"/>
    </source>
</evidence>
<proteinExistence type="predicted"/>
<dbReference type="Proteomes" id="UP000542695">
    <property type="component" value="Unassembled WGS sequence"/>
</dbReference>
<dbReference type="RefSeq" id="WP_177011017.1">
    <property type="nucleotide sequence ID" value="NZ_JACARV010000080.1"/>
</dbReference>
<gene>
    <name evidence="1" type="ORF">HX798_22915</name>
</gene>
<sequence>MDLFKQACWLLCETPIHGLLRSNSVGREDKVEKAKRQHELCSFYVAVAMGLSCTSQASKLYEAEFTAVYDTTLRLTDYLEKVTGFPLSPRADYDALAPLFFDNFHELALAALQTTSERSPSLSPPARSHQC</sequence>
<organism evidence="1 2">
    <name type="scientific">Pseudomonas putida</name>
    <name type="common">Arthrobacter siderocapsulatus</name>
    <dbReference type="NCBI Taxonomy" id="303"/>
    <lineage>
        <taxon>Bacteria</taxon>
        <taxon>Pseudomonadati</taxon>
        <taxon>Pseudomonadota</taxon>
        <taxon>Gammaproteobacteria</taxon>
        <taxon>Pseudomonadales</taxon>
        <taxon>Pseudomonadaceae</taxon>
        <taxon>Pseudomonas</taxon>
    </lineage>
</organism>
<dbReference type="AlphaFoldDB" id="A0A7Y8D2Z7"/>
<comment type="caution">
    <text evidence="1">The sequence shown here is derived from an EMBL/GenBank/DDBJ whole genome shotgun (WGS) entry which is preliminary data.</text>
</comment>
<accession>A0A7Y8D2Z7</accession>
<name>A0A7Y8D2Z7_PSEPU</name>
<reference evidence="1 2" key="1">
    <citation type="submission" date="2020-04" db="EMBL/GenBank/DDBJ databases">
        <title>Molecular characterization of pseudomonads from Agaricus bisporus reveal novel blotch 2 pathogens in Western Europe.</title>
        <authorList>
            <person name="Taparia T."/>
            <person name="Krijger M."/>
            <person name="Haynes E."/>
            <person name="Elpinstone J.G."/>
            <person name="Noble R."/>
            <person name="Van Der Wolf J."/>
        </authorList>
    </citation>
    <scope>NUCLEOTIDE SEQUENCE [LARGE SCALE GENOMIC DNA]</scope>
    <source>
        <strain evidence="1 2">P7765</strain>
    </source>
</reference>